<protein>
    <submittedName>
        <fullName evidence="7">L-allo-threonine aldolase</fullName>
    </submittedName>
</protein>
<feature type="domain" description="Aromatic amino acid beta-eliminating lyase/threonine aldolase" evidence="6">
    <location>
        <begin position="23"/>
        <end position="307"/>
    </location>
</feature>
<dbReference type="Proteomes" id="UP000000311">
    <property type="component" value="Unassembled WGS sequence"/>
</dbReference>
<keyword evidence="4" id="KW-0456">Lyase</keyword>
<dbReference type="OMA" id="VQTNIVI"/>
<dbReference type="NCBIfam" id="NF041359">
    <property type="entry name" value="GntG_guanitoxin"/>
    <property type="match status" value="1"/>
</dbReference>
<comment type="cofactor">
    <cofactor evidence="1">
        <name>pyridoxal 5'-phosphate</name>
        <dbReference type="ChEBI" id="CHEBI:597326"/>
    </cofactor>
</comment>
<accession>E2AAA4</accession>
<dbReference type="EMBL" id="GL438057">
    <property type="protein sequence ID" value="EFN69630.1"/>
    <property type="molecule type" value="Genomic_DNA"/>
</dbReference>
<evidence type="ECO:0000313" key="7">
    <source>
        <dbReference type="EMBL" id="EFN69630.1"/>
    </source>
</evidence>
<dbReference type="AlphaFoldDB" id="E2AAA4"/>
<dbReference type="FunFam" id="3.90.1150.10:FF:000041">
    <property type="entry name" value="Low-specificity L-threonine aldolase"/>
    <property type="match status" value="1"/>
</dbReference>
<evidence type="ECO:0000313" key="8">
    <source>
        <dbReference type="Proteomes" id="UP000000311"/>
    </source>
</evidence>
<name>E2AAA4_CAMFO</name>
<dbReference type="InterPro" id="IPR023603">
    <property type="entry name" value="Low_specificity_L-TA-like"/>
</dbReference>
<dbReference type="PANTHER" id="PTHR48097">
    <property type="entry name" value="L-THREONINE ALDOLASE-RELATED"/>
    <property type="match status" value="1"/>
</dbReference>
<dbReference type="GO" id="GO:0006567">
    <property type="term" value="P:L-threonine catabolic process"/>
    <property type="evidence" value="ECO:0007669"/>
    <property type="project" value="TreeGrafter"/>
</dbReference>
<dbReference type="GO" id="GO:0008732">
    <property type="term" value="F:L-allo-threonine aldolase activity"/>
    <property type="evidence" value="ECO:0007669"/>
    <property type="project" value="TreeGrafter"/>
</dbReference>
<evidence type="ECO:0000256" key="5">
    <source>
        <dbReference type="PIRSR" id="PIRSR017617-1"/>
    </source>
</evidence>
<dbReference type="FunFam" id="3.40.640.10:FF:000030">
    <property type="entry name" value="Low-specificity L-threonine aldolase"/>
    <property type="match status" value="1"/>
</dbReference>
<dbReference type="GO" id="GO:0006545">
    <property type="term" value="P:glycine biosynthetic process"/>
    <property type="evidence" value="ECO:0007669"/>
    <property type="project" value="TreeGrafter"/>
</dbReference>
<dbReference type="PIRSF" id="PIRSF017617">
    <property type="entry name" value="Thr_aldolase"/>
    <property type="match status" value="1"/>
</dbReference>
<dbReference type="InterPro" id="IPR015421">
    <property type="entry name" value="PyrdxlP-dep_Trfase_major"/>
</dbReference>
<evidence type="ECO:0000256" key="2">
    <source>
        <dbReference type="ARBA" id="ARBA00006966"/>
    </source>
</evidence>
<dbReference type="FunCoup" id="E2AAA4">
    <property type="interactions" value="101"/>
</dbReference>
<proteinExistence type="inferred from homology"/>
<dbReference type="Gene3D" id="3.40.640.10">
    <property type="entry name" value="Type I PLP-dependent aspartate aminotransferase-like (Major domain)"/>
    <property type="match status" value="1"/>
</dbReference>
<feature type="modified residue" description="N6-(pyridoxal phosphate)lysine" evidence="5">
    <location>
        <position position="218"/>
    </location>
</feature>
<gene>
    <name evidence="7" type="ORF">EAG_06365</name>
</gene>
<evidence type="ECO:0000256" key="3">
    <source>
        <dbReference type="ARBA" id="ARBA00022898"/>
    </source>
</evidence>
<dbReference type="SUPFAM" id="SSF53383">
    <property type="entry name" value="PLP-dependent transferases"/>
    <property type="match status" value="1"/>
</dbReference>
<dbReference type="KEGG" id="cfo:105250122"/>
<comment type="similarity">
    <text evidence="2">Belongs to the threonine aldolase family.</text>
</comment>
<evidence type="ECO:0000256" key="4">
    <source>
        <dbReference type="ARBA" id="ARBA00023239"/>
    </source>
</evidence>
<dbReference type="InParanoid" id="E2AAA4"/>
<evidence type="ECO:0000259" key="6">
    <source>
        <dbReference type="Pfam" id="PF01212"/>
    </source>
</evidence>
<dbReference type="GO" id="GO:0005829">
    <property type="term" value="C:cytosol"/>
    <property type="evidence" value="ECO:0007669"/>
    <property type="project" value="TreeGrafter"/>
</dbReference>
<organism evidence="8">
    <name type="scientific">Camponotus floridanus</name>
    <name type="common">Florida carpenter ant</name>
    <dbReference type="NCBI Taxonomy" id="104421"/>
    <lineage>
        <taxon>Eukaryota</taxon>
        <taxon>Metazoa</taxon>
        <taxon>Ecdysozoa</taxon>
        <taxon>Arthropoda</taxon>
        <taxon>Hexapoda</taxon>
        <taxon>Insecta</taxon>
        <taxon>Pterygota</taxon>
        <taxon>Neoptera</taxon>
        <taxon>Endopterygota</taxon>
        <taxon>Hymenoptera</taxon>
        <taxon>Apocrita</taxon>
        <taxon>Aculeata</taxon>
        <taxon>Formicoidea</taxon>
        <taxon>Formicidae</taxon>
        <taxon>Formicinae</taxon>
        <taxon>Camponotus</taxon>
    </lineage>
</organism>
<dbReference type="InterPro" id="IPR015424">
    <property type="entry name" value="PyrdxlP-dep_Trfase"/>
</dbReference>
<dbReference type="OrthoDB" id="10261951at2759"/>
<sequence>MSYGAINEGIFDYAKEKNAIIVDLRSDTLTKPTAAMRKAMFEAEVGDDVFEEDPTVKELQKKAAALLGKEDALFVSSGTMGVIIAVMNHCNVRGSEAYCGDESHVFLHEQGAAAQIAGVSLCTLPNKEDGTFDLKKLDSAIRTDRIHEPISKLILVENTINGKIIPQSWVEELMVVARKHNLRTHLDGARLWNASVASGISVKELVAPFDSVSFCLSKGLGTPIGSMLCGSKSFIADAKRRRKVLGGAMRQVGVIAAAGIVALEETVPRLAEDHKRALAIAQAINQLNSKVFSVNMKTVQTNMIFINVDVDGGVSAVTLMKRLHQVDDSDKDDKIIIRCMALSETLVRLVLHYDIDDSMVDAAIRKLKYVIKLLDPQIQNSS</sequence>
<dbReference type="Gene3D" id="3.90.1150.10">
    <property type="entry name" value="Aspartate Aminotransferase, domain 1"/>
    <property type="match status" value="1"/>
</dbReference>
<dbReference type="PANTHER" id="PTHR48097:SF9">
    <property type="entry name" value="L-THREONINE ALDOLASE"/>
    <property type="match status" value="1"/>
</dbReference>
<keyword evidence="3" id="KW-0663">Pyridoxal phosphate</keyword>
<dbReference type="InterPro" id="IPR015422">
    <property type="entry name" value="PyrdxlP-dep_Trfase_small"/>
</dbReference>
<evidence type="ECO:0000256" key="1">
    <source>
        <dbReference type="ARBA" id="ARBA00001933"/>
    </source>
</evidence>
<keyword evidence="8" id="KW-1185">Reference proteome</keyword>
<dbReference type="STRING" id="104421.E2AAA4"/>
<reference evidence="7 8" key="1">
    <citation type="journal article" date="2010" name="Science">
        <title>Genomic comparison of the ants Camponotus floridanus and Harpegnathos saltator.</title>
        <authorList>
            <person name="Bonasio R."/>
            <person name="Zhang G."/>
            <person name="Ye C."/>
            <person name="Mutti N.S."/>
            <person name="Fang X."/>
            <person name="Qin N."/>
            <person name="Donahue G."/>
            <person name="Yang P."/>
            <person name="Li Q."/>
            <person name="Li C."/>
            <person name="Zhang P."/>
            <person name="Huang Z."/>
            <person name="Berger S.L."/>
            <person name="Reinberg D."/>
            <person name="Wang J."/>
            <person name="Liebig J."/>
        </authorList>
    </citation>
    <scope>NUCLEOTIDE SEQUENCE [LARGE SCALE GENOMIC DNA]</scope>
    <source>
        <strain evidence="8">C129</strain>
    </source>
</reference>
<dbReference type="InterPro" id="IPR001597">
    <property type="entry name" value="ArAA_b-elim_lyase/Thr_aldolase"/>
</dbReference>
<dbReference type="Pfam" id="PF01212">
    <property type="entry name" value="Beta_elim_lyase"/>
    <property type="match status" value="1"/>
</dbReference>